<dbReference type="CDD" id="cd01089">
    <property type="entry name" value="PA2G4-like"/>
    <property type="match status" value="1"/>
</dbReference>
<dbReference type="InterPro" id="IPR036005">
    <property type="entry name" value="Creatinase/aminopeptidase-like"/>
</dbReference>
<comment type="caution">
    <text evidence="3">The sequence shown here is derived from an EMBL/GenBank/DDBJ whole genome shotgun (WGS) entry which is preliminary data.</text>
</comment>
<dbReference type="InterPro" id="IPR047113">
    <property type="entry name" value="PA2G4/ARX1"/>
</dbReference>
<evidence type="ECO:0000259" key="2">
    <source>
        <dbReference type="Pfam" id="PF00557"/>
    </source>
</evidence>
<dbReference type="InterPro" id="IPR036390">
    <property type="entry name" value="WH_DNA-bd_sf"/>
</dbReference>
<dbReference type="Gene3D" id="3.90.230.10">
    <property type="entry name" value="Creatinase/methionine aminopeptidase superfamily"/>
    <property type="match status" value="1"/>
</dbReference>
<dbReference type="OrthoDB" id="5876363at2759"/>
<dbReference type="SUPFAM" id="SSF46785">
    <property type="entry name" value="Winged helix' DNA-binding domain"/>
    <property type="match status" value="1"/>
</dbReference>
<organism evidence="3 4">
    <name type="scientific">Umbelopsis vinacea</name>
    <dbReference type="NCBI Taxonomy" id="44442"/>
    <lineage>
        <taxon>Eukaryota</taxon>
        <taxon>Fungi</taxon>
        <taxon>Fungi incertae sedis</taxon>
        <taxon>Mucoromycota</taxon>
        <taxon>Mucoromycotina</taxon>
        <taxon>Umbelopsidomycetes</taxon>
        <taxon>Umbelopsidales</taxon>
        <taxon>Umbelopsidaceae</taxon>
        <taxon>Umbelopsis</taxon>
    </lineage>
</organism>
<comment type="similarity">
    <text evidence="1">Belongs to the peptidase M24 family.</text>
</comment>
<dbReference type="Gene3D" id="1.10.10.10">
    <property type="entry name" value="Winged helix-like DNA-binding domain superfamily/Winged helix DNA-binding domain"/>
    <property type="match status" value="1"/>
</dbReference>
<evidence type="ECO:0000313" key="4">
    <source>
        <dbReference type="Proteomes" id="UP000612746"/>
    </source>
</evidence>
<evidence type="ECO:0000256" key="1">
    <source>
        <dbReference type="ARBA" id="ARBA00007319"/>
    </source>
</evidence>
<dbReference type="Proteomes" id="UP000612746">
    <property type="component" value="Unassembled WGS sequence"/>
</dbReference>
<dbReference type="Pfam" id="PF00557">
    <property type="entry name" value="Peptidase_M24"/>
    <property type="match status" value="1"/>
</dbReference>
<dbReference type="EMBL" id="JAEPRA010000005">
    <property type="protein sequence ID" value="KAG2185628.1"/>
    <property type="molecule type" value="Genomic_DNA"/>
</dbReference>
<reference evidence="3" key="1">
    <citation type="submission" date="2020-12" db="EMBL/GenBank/DDBJ databases">
        <title>Metabolic potential, ecology and presence of endohyphal bacteria is reflected in genomic diversity of Mucoromycotina.</title>
        <authorList>
            <person name="Muszewska A."/>
            <person name="Okrasinska A."/>
            <person name="Steczkiewicz K."/>
            <person name="Drgas O."/>
            <person name="Orlowska M."/>
            <person name="Perlinska-Lenart U."/>
            <person name="Aleksandrzak-Piekarczyk T."/>
            <person name="Szatraj K."/>
            <person name="Zielenkiewicz U."/>
            <person name="Pilsyk S."/>
            <person name="Malc E."/>
            <person name="Mieczkowski P."/>
            <person name="Kruszewska J.S."/>
            <person name="Biernat P."/>
            <person name="Pawlowska J."/>
        </authorList>
    </citation>
    <scope>NUCLEOTIDE SEQUENCE</scope>
    <source>
        <strain evidence="3">WA0000051536</strain>
    </source>
</reference>
<name>A0A8H7Q4B5_9FUNG</name>
<dbReference type="PANTHER" id="PTHR10804">
    <property type="entry name" value="PROTEASE FAMILY M24 METHIONYL AMINOPEPTIDASE, AMINOPEPTIDASE P"/>
    <property type="match status" value="1"/>
</dbReference>
<dbReference type="SUPFAM" id="SSF55920">
    <property type="entry name" value="Creatinase/aminopeptidase"/>
    <property type="match status" value="1"/>
</dbReference>
<keyword evidence="4" id="KW-1185">Reference proteome</keyword>
<accession>A0A8H7Q4B5</accession>
<protein>
    <recommendedName>
        <fullName evidence="2">Peptidase M24 domain-containing protein</fullName>
    </recommendedName>
</protein>
<dbReference type="InterPro" id="IPR000994">
    <property type="entry name" value="Pept_M24"/>
</dbReference>
<evidence type="ECO:0000313" key="3">
    <source>
        <dbReference type="EMBL" id="KAG2185628.1"/>
    </source>
</evidence>
<dbReference type="InterPro" id="IPR036388">
    <property type="entry name" value="WH-like_DNA-bd_sf"/>
</dbReference>
<dbReference type="PANTHER" id="PTHR10804:SF11">
    <property type="entry name" value="PROLIFERATION-ASSOCIATED PROTEIN 2G4"/>
    <property type="match status" value="1"/>
</dbReference>
<gene>
    <name evidence="3" type="ORF">INT44_002421</name>
</gene>
<sequence length="414" mass="45026">MELTLQYPQAKFEADNDLADANVISKYKIAANIANGMFTTQPLLDLVLALSPTLAMVLEKIAPGVSTFAICRYGDELIQAYTSKMFKEAEKGVAVPTCVTVNNLVQYYTPLASEAYTLKAGDVVKVELGAHIDGYIGTAAHTTVVTVDPSQPITGKAADVIAAAYYAQEAVLRMMKPGTSSTDISRVIAETAAYFRCNPVQDTFSAQMKRFVLRASKEVDNRIDPEMPAHELEKREFTLEHNEVYSLNIVLTTGQGRVKDSEHKAMVYQRNVNKSHALKMKASRQAYSEINAKHTVFPFAMSALANNQARLGLPALLTHGLVTPLFTTRSAMTSDIVAQFKLTVLITATGAIRTTMPQTLPYVHSEFSVPAGTDTATLLQSSDIKNPKAPSGLPSVDVVFGAPVPEEQDVEMEL</sequence>
<dbReference type="AlphaFoldDB" id="A0A8H7Q4B5"/>
<feature type="domain" description="Peptidase M24" evidence="2">
    <location>
        <begin position="54"/>
        <end position="193"/>
    </location>
</feature>
<proteinExistence type="inferred from homology"/>